<dbReference type="Gene3D" id="3.20.20.30">
    <property type="entry name" value="Luciferase-like domain"/>
    <property type="match status" value="1"/>
</dbReference>
<dbReference type="SUPFAM" id="SSF51679">
    <property type="entry name" value="Bacterial luciferase-like"/>
    <property type="match status" value="1"/>
</dbReference>
<dbReference type="RefSeq" id="WP_160770268.1">
    <property type="nucleotide sequence ID" value="NZ_WTYV01000001.1"/>
</dbReference>
<reference evidence="4 5" key="1">
    <citation type="submission" date="2019-12" db="EMBL/GenBank/DDBJ databases">
        <title>Genomic-based taxomic classification of the family Erythrobacteraceae.</title>
        <authorList>
            <person name="Xu L."/>
        </authorList>
    </citation>
    <scope>NUCLEOTIDE SEQUENCE [LARGE SCALE GENOMIC DNA]</scope>
    <source>
        <strain evidence="4 5">M0322</strain>
    </source>
</reference>
<organism evidence="4 5">
    <name type="scientific">Alteraurantiacibacter buctensis</name>
    <dbReference type="NCBI Taxonomy" id="1503981"/>
    <lineage>
        <taxon>Bacteria</taxon>
        <taxon>Pseudomonadati</taxon>
        <taxon>Pseudomonadota</taxon>
        <taxon>Alphaproteobacteria</taxon>
        <taxon>Sphingomonadales</taxon>
        <taxon>Erythrobacteraceae</taxon>
        <taxon>Alteraurantiacibacter</taxon>
    </lineage>
</organism>
<evidence type="ECO:0000313" key="4">
    <source>
        <dbReference type="EMBL" id="MXO70338.1"/>
    </source>
</evidence>
<comment type="caution">
    <text evidence="4">The sequence shown here is derived from an EMBL/GenBank/DDBJ whole genome shotgun (WGS) entry which is preliminary data.</text>
</comment>
<dbReference type="AlphaFoldDB" id="A0A844YTZ3"/>
<evidence type="ECO:0000259" key="3">
    <source>
        <dbReference type="Pfam" id="PF00296"/>
    </source>
</evidence>
<evidence type="ECO:0000256" key="2">
    <source>
        <dbReference type="ARBA" id="ARBA00023033"/>
    </source>
</evidence>
<dbReference type="GO" id="GO:0005829">
    <property type="term" value="C:cytosol"/>
    <property type="evidence" value="ECO:0007669"/>
    <property type="project" value="TreeGrafter"/>
</dbReference>
<evidence type="ECO:0000313" key="5">
    <source>
        <dbReference type="Proteomes" id="UP000466966"/>
    </source>
</evidence>
<dbReference type="Pfam" id="PF00296">
    <property type="entry name" value="Bac_luciferase"/>
    <property type="match status" value="1"/>
</dbReference>
<dbReference type="Proteomes" id="UP000466966">
    <property type="component" value="Unassembled WGS sequence"/>
</dbReference>
<sequence length="339" mass="37409">MKFGIFDHVDDSGLPPAEHMAARLEMVEAFEAAGFHAYHVAEHHGTPLGHAPSPAVYLAAVSQRTTRLRFGPLVFLLPLYHPLRLIEEVGMLDALSGGRLELGYGRGVSPVEMGFYGVDRDEQAERMIETFDVLMQGMTSDRLTHQGRFFRFDDVPMLQRPVQQPHPPLWYGTNTPGSAARCAQQRLNMLTLLSGEVPRTMMQDYRDAYRASGGEEAEMPFIGVGRHIVVADSDEEALAIARPAFARWRASFVQLWEARGAMNPFVAATPQDWDALEARGAACAGSPDTVRAFIAREAETVSFNYYTAQLAFGDMTVAQVRRSAELFGAEVMPAFAAQG</sequence>
<dbReference type="GO" id="GO:0004497">
    <property type="term" value="F:monooxygenase activity"/>
    <property type="evidence" value="ECO:0007669"/>
    <property type="project" value="UniProtKB-KW"/>
</dbReference>
<dbReference type="PANTHER" id="PTHR30137">
    <property type="entry name" value="LUCIFERASE-LIKE MONOOXYGENASE"/>
    <property type="match status" value="1"/>
</dbReference>
<accession>A0A844YTZ3</accession>
<protein>
    <submittedName>
        <fullName evidence="4">LLM class flavin-dependent oxidoreductase</fullName>
    </submittedName>
</protein>
<dbReference type="EMBL" id="WTYV01000001">
    <property type="protein sequence ID" value="MXO70338.1"/>
    <property type="molecule type" value="Genomic_DNA"/>
</dbReference>
<dbReference type="InterPro" id="IPR036661">
    <property type="entry name" value="Luciferase-like_sf"/>
</dbReference>
<proteinExistence type="predicted"/>
<keyword evidence="2" id="KW-0503">Monooxygenase</keyword>
<dbReference type="OrthoDB" id="5728724at2"/>
<keyword evidence="5" id="KW-1185">Reference proteome</keyword>
<gene>
    <name evidence="4" type="ORF">GRI99_01665</name>
</gene>
<keyword evidence="1" id="KW-0560">Oxidoreductase</keyword>
<dbReference type="PANTHER" id="PTHR30137:SF8">
    <property type="entry name" value="BLR5498 PROTEIN"/>
    <property type="match status" value="1"/>
</dbReference>
<name>A0A844YTZ3_9SPHN</name>
<dbReference type="InterPro" id="IPR050766">
    <property type="entry name" value="Bact_Lucif_Oxidored"/>
</dbReference>
<evidence type="ECO:0000256" key="1">
    <source>
        <dbReference type="ARBA" id="ARBA00023002"/>
    </source>
</evidence>
<dbReference type="InterPro" id="IPR011251">
    <property type="entry name" value="Luciferase-like_dom"/>
</dbReference>
<feature type="domain" description="Luciferase-like" evidence="3">
    <location>
        <begin position="1"/>
        <end position="295"/>
    </location>
</feature>
<dbReference type="GO" id="GO:0016705">
    <property type="term" value="F:oxidoreductase activity, acting on paired donors, with incorporation or reduction of molecular oxygen"/>
    <property type="evidence" value="ECO:0007669"/>
    <property type="project" value="InterPro"/>
</dbReference>